<keyword evidence="1" id="KW-0479">Metal-binding</keyword>
<keyword evidence="8" id="KW-1185">Reference proteome</keyword>
<feature type="signal peptide" evidence="5">
    <location>
        <begin position="1"/>
        <end position="19"/>
    </location>
</feature>
<dbReference type="InterPro" id="IPR029228">
    <property type="entry name" value="Alkyl_sulf_dimr"/>
</dbReference>
<dbReference type="InterPro" id="IPR001279">
    <property type="entry name" value="Metallo-B-lactamas"/>
</dbReference>
<dbReference type="Gene3D" id="3.60.15.30">
    <property type="entry name" value="Metallo-beta-lactamase domain"/>
    <property type="match status" value="1"/>
</dbReference>
<dbReference type="Pfam" id="PF14864">
    <property type="entry name" value="Alkyl_sulf_C"/>
    <property type="match status" value="1"/>
</dbReference>
<dbReference type="Gene3D" id="3.30.1050.10">
    <property type="entry name" value="SCP2 sterol-binding domain"/>
    <property type="match status" value="1"/>
</dbReference>
<dbReference type="InterPro" id="IPR036527">
    <property type="entry name" value="SCP2_sterol-bd_dom_sf"/>
</dbReference>
<dbReference type="KEGG" id="phao:HF685_12160"/>
<protein>
    <submittedName>
        <fullName evidence="7">MBL fold metallo-hydrolase</fullName>
    </submittedName>
</protein>
<dbReference type="GO" id="GO:0018741">
    <property type="term" value="F:linear primary-alkylsulfatase activity"/>
    <property type="evidence" value="ECO:0007669"/>
    <property type="project" value="InterPro"/>
</dbReference>
<dbReference type="InterPro" id="IPR029229">
    <property type="entry name" value="Alkyl_sulf_C"/>
</dbReference>
<dbReference type="PANTHER" id="PTHR43223:SF1">
    <property type="entry name" value="ALKYL_ARYL-SULFATASE BDS1"/>
    <property type="match status" value="1"/>
</dbReference>
<dbReference type="InterPro" id="IPR052195">
    <property type="entry name" value="Bact_Alkyl/Aryl-Sulfatase"/>
</dbReference>
<dbReference type="RefSeq" id="WP_168820215.1">
    <property type="nucleotide sequence ID" value="NZ_CP051217.1"/>
</dbReference>
<dbReference type="Gene3D" id="1.25.40.880">
    <property type="entry name" value="Alkyl sulfatase, dimerisation domain"/>
    <property type="match status" value="1"/>
</dbReference>
<dbReference type="SUPFAM" id="SSF56281">
    <property type="entry name" value="Metallo-hydrolase/oxidoreductase"/>
    <property type="match status" value="1"/>
</dbReference>
<proteinExistence type="inferred from homology"/>
<gene>
    <name evidence="7" type="ORF">HF685_12160</name>
</gene>
<evidence type="ECO:0000259" key="6">
    <source>
        <dbReference type="SMART" id="SM00849"/>
    </source>
</evidence>
<dbReference type="FunFam" id="3.60.15.30:FF:000001">
    <property type="entry name" value="Alkyl/aryl-sulfatase BDS1"/>
    <property type="match status" value="1"/>
</dbReference>
<dbReference type="SMART" id="SM00849">
    <property type="entry name" value="Lactamase_B"/>
    <property type="match status" value="1"/>
</dbReference>
<evidence type="ECO:0000256" key="1">
    <source>
        <dbReference type="ARBA" id="ARBA00022723"/>
    </source>
</evidence>
<dbReference type="CDD" id="cd07710">
    <property type="entry name" value="arylsulfatase_Sdsa1-like_MBL-fold"/>
    <property type="match status" value="1"/>
</dbReference>
<name>A0A6H2DP81_9SPHN</name>
<evidence type="ECO:0000313" key="8">
    <source>
        <dbReference type="Proteomes" id="UP000501600"/>
    </source>
</evidence>
<feature type="chain" id="PRO_5026122472" evidence="5">
    <location>
        <begin position="20"/>
        <end position="648"/>
    </location>
</feature>
<dbReference type="GO" id="GO:0046983">
    <property type="term" value="F:protein dimerization activity"/>
    <property type="evidence" value="ECO:0007669"/>
    <property type="project" value="InterPro"/>
</dbReference>
<dbReference type="GO" id="GO:0018909">
    <property type="term" value="P:dodecyl sulfate metabolic process"/>
    <property type="evidence" value="ECO:0007669"/>
    <property type="project" value="InterPro"/>
</dbReference>
<dbReference type="Pfam" id="PF00753">
    <property type="entry name" value="Lactamase_B"/>
    <property type="match status" value="1"/>
</dbReference>
<dbReference type="EMBL" id="CP051217">
    <property type="protein sequence ID" value="QJB69947.1"/>
    <property type="molecule type" value="Genomic_DNA"/>
</dbReference>
<dbReference type="PANTHER" id="PTHR43223">
    <property type="entry name" value="ALKYL/ARYL-SULFATASE"/>
    <property type="match status" value="1"/>
</dbReference>
<organism evidence="7 8">
    <name type="scientific">Parasphingorhabdus halotolerans</name>
    <dbReference type="NCBI Taxonomy" id="2725558"/>
    <lineage>
        <taxon>Bacteria</taxon>
        <taxon>Pseudomonadati</taxon>
        <taxon>Pseudomonadota</taxon>
        <taxon>Alphaproteobacteria</taxon>
        <taxon>Sphingomonadales</taxon>
        <taxon>Sphingomonadaceae</taxon>
        <taxon>Parasphingorhabdus</taxon>
    </lineage>
</organism>
<dbReference type="GO" id="GO:0046872">
    <property type="term" value="F:metal ion binding"/>
    <property type="evidence" value="ECO:0007669"/>
    <property type="project" value="UniProtKB-KW"/>
</dbReference>
<reference evidence="7 8" key="1">
    <citation type="submission" date="2020-04" db="EMBL/GenBank/DDBJ databases">
        <title>Genome sequence for Sphingorhabdus sp. strain M1.</title>
        <authorList>
            <person name="Park S.-J."/>
        </authorList>
    </citation>
    <scope>NUCLEOTIDE SEQUENCE [LARGE SCALE GENOMIC DNA]</scope>
    <source>
        <strain evidence="7 8">JK6</strain>
    </source>
</reference>
<keyword evidence="2 7" id="KW-0378">Hydrolase</keyword>
<comment type="similarity">
    <text evidence="4">Belongs to the metallo-beta-lactamase superfamily. Type III sulfatase family.</text>
</comment>
<dbReference type="Pfam" id="PF14863">
    <property type="entry name" value="Alkyl_sulf_dimr"/>
    <property type="match status" value="1"/>
</dbReference>
<evidence type="ECO:0000313" key="7">
    <source>
        <dbReference type="EMBL" id="QJB69947.1"/>
    </source>
</evidence>
<feature type="domain" description="Metallo-beta-lactamase" evidence="6">
    <location>
        <begin position="120"/>
        <end position="342"/>
    </location>
</feature>
<sequence>MKKILVSILALSVATIAHAAPPQGVATEATKAANAEVAARLPIADQTDFENATRGFLAKIEKPILNEDGSVSWDPAQFDFVKGEAPDTVNPSLWRQGKLNSIHGLFEVTKGIYQIRGYDLAQMTLIAGKTGWIIVDPLTTPAPAKAGLALANKMLGNRPVVAVIFTHSHGDHFGGVNGVVSAQDVQSGRVQVIAPHGFLAESIGESVIAGTAMNRRVQFQFGTALPVGKTGHVGGGLGQRLSSGDVALMPPTRSISKDGETLTVDGITFDFMDAGETEAPAELVFYMPQFKALHTAEVVTRTFHNVLTPRGALVRDTLKWSKVIDAMYAKYGVKSDLMLASHHWPTWGSENVQTALKNQRGLYRYVHDQTMRQANQGATMHEIAENIGEPDFATTDFGVRDFYGTMNHNSKAVYQRYFGWWDAVPANYHQLPPAEASVKYVSAMGGADKALAVGEKAFADGDYRWAATVFNHIVFADRANEAAKKWLASTYEQLGFQAEAGTWRNIYLVGAKELREGNIVKDSISTANAKVLNGIPAVDLFDALATRFNPAKMQGNGGIITFTFPDRKEEVSVDVGKSVMFPRGGTNQEAVATVTISRINFTKLLMRETSPMQLIQSGAMTLTGDTALMAAMFSALDEVNPQFDIVIP</sequence>
<dbReference type="InterPro" id="IPR036866">
    <property type="entry name" value="RibonucZ/Hydroxyglut_hydro"/>
</dbReference>
<dbReference type="Proteomes" id="UP000501600">
    <property type="component" value="Chromosome"/>
</dbReference>
<accession>A0A6H2DP81</accession>
<evidence type="ECO:0000256" key="4">
    <source>
        <dbReference type="ARBA" id="ARBA00033751"/>
    </source>
</evidence>
<dbReference type="InterPro" id="IPR038536">
    <property type="entry name" value="Alkyl/aryl-sulf_dimr_sf"/>
</dbReference>
<dbReference type="AlphaFoldDB" id="A0A6H2DP81"/>
<keyword evidence="3" id="KW-0862">Zinc</keyword>
<dbReference type="SUPFAM" id="SSF55718">
    <property type="entry name" value="SCP-like"/>
    <property type="match status" value="1"/>
</dbReference>
<evidence type="ECO:0000256" key="2">
    <source>
        <dbReference type="ARBA" id="ARBA00022801"/>
    </source>
</evidence>
<evidence type="ECO:0000256" key="5">
    <source>
        <dbReference type="SAM" id="SignalP"/>
    </source>
</evidence>
<keyword evidence="5" id="KW-0732">Signal</keyword>
<dbReference type="InterPro" id="IPR044097">
    <property type="entry name" value="Bds1/SdsA1_MBL-fold"/>
</dbReference>
<evidence type="ECO:0000256" key="3">
    <source>
        <dbReference type="ARBA" id="ARBA00022833"/>
    </source>
</evidence>